<feature type="compositionally biased region" description="Low complexity" evidence="1">
    <location>
        <begin position="51"/>
        <end position="62"/>
    </location>
</feature>
<organism evidence="3 4">
    <name type="scientific">Cupriavidus taiwanensis</name>
    <dbReference type="NCBI Taxonomy" id="164546"/>
    <lineage>
        <taxon>Bacteria</taxon>
        <taxon>Pseudomonadati</taxon>
        <taxon>Pseudomonadota</taxon>
        <taxon>Betaproteobacteria</taxon>
        <taxon>Burkholderiales</taxon>
        <taxon>Burkholderiaceae</taxon>
        <taxon>Cupriavidus</taxon>
    </lineage>
</organism>
<dbReference type="CDD" id="cd01465">
    <property type="entry name" value="vWA_subgroup"/>
    <property type="match status" value="1"/>
</dbReference>
<dbReference type="Gene3D" id="3.40.50.410">
    <property type="entry name" value="von Willebrand factor, type A domain"/>
    <property type="match status" value="1"/>
</dbReference>
<dbReference type="Pfam" id="PF12034">
    <property type="entry name" value="YfbK_C"/>
    <property type="match status" value="1"/>
</dbReference>
<dbReference type="PANTHER" id="PTHR10579">
    <property type="entry name" value="CALCIUM-ACTIVATED CHLORIDE CHANNEL REGULATOR"/>
    <property type="match status" value="1"/>
</dbReference>
<feature type="domain" description="VWFA" evidence="2">
    <location>
        <begin position="195"/>
        <end position="373"/>
    </location>
</feature>
<evidence type="ECO:0000259" key="2">
    <source>
        <dbReference type="PROSITE" id="PS50234"/>
    </source>
</evidence>
<dbReference type="PROSITE" id="PS51257">
    <property type="entry name" value="PROKAR_LIPOPROTEIN"/>
    <property type="match status" value="1"/>
</dbReference>
<dbReference type="InterPro" id="IPR051266">
    <property type="entry name" value="CLCR"/>
</dbReference>
<comment type="caution">
    <text evidence="3">The sequence shown here is derived from an EMBL/GenBank/DDBJ whole genome shotgun (WGS) entry which is preliminary data.</text>
</comment>
<protein>
    <submittedName>
        <fullName evidence="3">Putative lipoprotein, Von Willebrand factor type A domain</fullName>
    </submittedName>
</protein>
<gene>
    <name evidence="3" type="ORF">CBM2594_A40802</name>
</gene>
<evidence type="ECO:0000313" key="4">
    <source>
        <dbReference type="Proteomes" id="UP000257139"/>
    </source>
</evidence>
<dbReference type="SUPFAM" id="SSF53300">
    <property type="entry name" value="vWA-like"/>
    <property type="match status" value="1"/>
</dbReference>
<dbReference type="Pfam" id="PF12450">
    <property type="entry name" value="vWF_A"/>
    <property type="match status" value="1"/>
</dbReference>
<keyword evidence="3" id="KW-0449">Lipoprotein</keyword>
<sequence length="570" mass="60148">MQPRAPVLLASLAAALALVLAACGGPSRPLPEPMSQPVSPAIAPAPPPDPGHAARAAQSRSAAEMHRIEPHAALALPHPYPLPAPEDRERYGTIDENGIRLVAQAPVSTFSIDVDTGSYSNVRRLLNAGRVPPADAVRVEELLNYFPYDYAQPTDGRPFAVHTALAPAPWHPSNVLLRIGIKGKDMASGALPAANLVFLVDVSGSMNTPDKLPLLKSSLKLLVNQLRAQDRITLVTYASGTRVALPPTPGSDKGAIVAAIDQLVAGGSTAGASGIALAYQAAQQSYIAGGINRVLLATDGDFNVGVTDFRQLKSMVEDKRKSGVSLSTLGFGTGNYNEQLMEQLADAGDGAYSYIDNLMEGNKVLVSEISSTLATIARDVKIQVEFNPATVAEYRLIGYENRMLAREDFNNDKVDAGDIGAGHTVTALYELTLAGQRGLVDPQRYQRAAPATGRDGELAHVRLRYKLPAASVSQLLDVTVARQALRPLAQGDDDFRFAAAVAGFGQVLRGGKFTGDWRYADARALAQGARGADRFGYRGEFVKLVDLAQSLATAAPATAQGGAPAGHAAR</sequence>
<evidence type="ECO:0000313" key="3">
    <source>
        <dbReference type="EMBL" id="SPC09479.1"/>
    </source>
</evidence>
<dbReference type="AlphaFoldDB" id="A0A7Z7NKU9"/>
<dbReference type="Proteomes" id="UP000257139">
    <property type="component" value="Chromosome CBM2594_a"/>
</dbReference>
<dbReference type="InterPro" id="IPR022156">
    <property type="entry name" value="Uncharacterised_YfbK_N"/>
</dbReference>
<dbReference type="PROSITE" id="PS50234">
    <property type="entry name" value="VWFA"/>
    <property type="match status" value="1"/>
</dbReference>
<dbReference type="EMBL" id="OGUU01000008">
    <property type="protein sequence ID" value="SPC09479.1"/>
    <property type="molecule type" value="Genomic_DNA"/>
</dbReference>
<feature type="region of interest" description="Disordered" evidence="1">
    <location>
        <begin position="30"/>
        <end position="64"/>
    </location>
</feature>
<dbReference type="Pfam" id="PF00092">
    <property type="entry name" value="VWA"/>
    <property type="match status" value="1"/>
</dbReference>
<reference evidence="3 4" key="1">
    <citation type="submission" date="2018-01" db="EMBL/GenBank/DDBJ databases">
        <authorList>
            <person name="Clerissi C."/>
        </authorList>
    </citation>
    <scope>NUCLEOTIDE SEQUENCE [LARGE SCALE GENOMIC DNA]</scope>
    <source>
        <strain evidence="3">Cupriavidus taiwanensis STM 6021</strain>
    </source>
</reference>
<dbReference type="InterPro" id="IPR021908">
    <property type="entry name" value="YfbK_C"/>
</dbReference>
<proteinExistence type="predicted"/>
<accession>A0A7Z7NKU9</accession>
<dbReference type="SMART" id="SM00327">
    <property type="entry name" value="VWA"/>
    <property type="match status" value="1"/>
</dbReference>
<evidence type="ECO:0000256" key="1">
    <source>
        <dbReference type="SAM" id="MobiDB-lite"/>
    </source>
</evidence>
<dbReference type="InterPro" id="IPR036465">
    <property type="entry name" value="vWFA_dom_sf"/>
</dbReference>
<dbReference type="RefSeq" id="WP_025582365.1">
    <property type="nucleotide sequence ID" value="NZ_LT976871.1"/>
</dbReference>
<name>A0A7Z7NKU9_9BURK</name>
<dbReference type="InterPro" id="IPR002035">
    <property type="entry name" value="VWF_A"/>
</dbReference>
<dbReference type="PANTHER" id="PTHR10579:SF43">
    <property type="entry name" value="ZINC FINGER (C3HC4-TYPE RING FINGER) FAMILY PROTEIN"/>
    <property type="match status" value="1"/>
</dbReference>